<protein>
    <recommendedName>
        <fullName evidence="5">Tyr recombinase domain-containing protein</fullName>
    </recommendedName>
</protein>
<dbReference type="GO" id="GO:0006310">
    <property type="term" value="P:DNA recombination"/>
    <property type="evidence" value="ECO:0007669"/>
    <property type="project" value="UniProtKB-KW"/>
</dbReference>
<evidence type="ECO:0000256" key="2">
    <source>
        <dbReference type="SAM" id="MobiDB-lite"/>
    </source>
</evidence>
<keyword evidence="1" id="KW-0233">DNA recombination</keyword>
<feature type="region of interest" description="Disordered" evidence="2">
    <location>
        <begin position="125"/>
        <end position="184"/>
    </location>
</feature>
<dbReference type="GO" id="GO:0003677">
    <property type="term" value="F:DNA binding"/>
    <property type="evidence" value="ECO:0007669"/>
    <property type="project" value="InterPro"/>
</dbReference>
<evidence type="ECO:0000313" key="3">
    <source>
        <dbReference type="EMBL" id="MWA04988.1"/>
    </source>
</evidence>
<dbReference type="InterPro" id="IPR013762">
    <property type="entry name" value="Integrase-like_cat_sf"/>
</dbReference>
<dbReference type="InterPro" id="IPR011010">
    <property type="entry name" value="DNA_brk_join_enz"/>
</dbReference>
<dbReference type="GO" id="GO:0015074">
    <property type="term" value="P:DNA integration"/>
    <property type="evidence" value="ECO:0007669"/>
    <property type="project" value="InterPro"/>
</dbReference>
<evidence type="ECO:0008006" key="5">
    <source>
        <dbReference type="Google" id="ProtNLM"/>
    </source>
</evidence>
<proteinExistence type="predicted"/>
<dbReference type="EMBL" id="WBMS02000032">
    <property type="protein sequence ID" value="MWA04988.1"/>
    <property type="molecule type" value="Genomic_DNA"/>
</dbReference>
<comment type="caution">
    <text evidence="3">The sequence shown here is derived from an EMBL/GenBank/DDBJ whole genome shotgun (WGS) entry which is preliminary data.</text>
</comment>
<evidence type="ECO:0000256" key="1">
    <source>
        <dbReference type="ARBA" id="ARBA00023172"/>
    </source>
</evidence>
<name>A0A6I4MFI8_9ACTN</name>
<gene>
    <name evidence="3" type="ORF">F8568_032410</name>
</gene>
<reference evidence="3" key="1">
    <citation type="submission" date="2019-12" db="EMBL/GenBank/DDBJ databases">
        <title>Actinomadura physcomitrii sp. nov., a novel actinomycete isolated from moss [Physcomitrium sphaericum (Ludw) Fuernr].</title>
        <authorList>
            <person name="Zhuang X."/>
        </authorList>
    </citation>
    <scope>NUCLEOTIDE SEQUENCE [LARGE SCALE GENOMIC DNA]</scope>
    <source>
        <strain evidence="3">LD22</strain>
    </source>
</reference>
<dbReference type="SUPFAM" id="SSF56349">
    <property type="entry name" value="DNA breaking-rejoining enzymes"/>
    <property type="match status" value="1"/>
</dbReference>
<dbReference type="AlphaFoldDB" id="A0A6I4MFI8"/>
<organism evidence="3 4">
    <name type="scientific">Actinomadura physcomitrii</name>
    <dbReference type="NCBI Taxonomy" id="2650748"/>
    <lineage>
        <taxon>Bacteria</taxon>
        <taxon>Bacillati</taxon>
        <taxon>Actinomycetota</taxon>
        <taxon>Actinomycetes</taxon>
        <taxon>Streptosporangiales</taxon>
        <taxon>Thermomonosporaceae</taxon>
        <taxon>Actinomadura</taxon>
    </lineage>
</organism>
<keyword evidence="4" id="KW-1185">Reference proteome</keyword>
<sequence>MDFAVDERLYALFHLVAFRGLRRAEVAGLSWQDTDLKGSGTIIIRETLPDQGDGYDDTKSEAGERTVALDSTTISVLPAWRERQQEERLAAGAEVWVDSGGCSPRWTADASPSMDLHTIRRLHREARAGPPEACRGGLGTGADRAAAPRVIRSPPTPAPPSCRRCRRPPLRPSPLSFRACQPTR</sequence>
<dbReference type="Proteomes" id="UP000462055">
    <property type="component" value="Unassembled WGS sequence"/>
</dbReference>
<dbReference type="Gene3D" id="1.10.443.10">
    <property type="entry name" value="Intergrase catalytic core"/>
    <property type="match status" value="1"/>
</dbReference>
<evidence type="ECO:0000313" key="4">
    <source>
        <dbReference type="Proteomes" id="UP000462055"/>
    </source>
</evidence>
<dbReference type="RefSeq" id="WP_151597490.1">
    <property type="nucleotide sequence ID" value="NZ_WBMS02000032.1"/>
</dbReference>
<accession>A0A6I4MFI8</accession>